<accession>A0A2C9W3X3</accession>
<protein>
    <submittedName>
        <fullName evidence="1">Uncharacterized protein</fullName>
    </submittedName>
</protein>
<dbReference type="Gramene" id="Manes.03G022800.5.v8.1">
    <property type="protein sequence ID" value="Manes.03G022800.5.v8.1.CDS"/>
    <property type="gene ID" value="Manes.03G022800.v8.1"/>
</dbReference>
<proteinExistence type="predicted"/>
<dbReference type="PANTHER" id="PTHR33156:SF73">
    <property type="entry name" value="PROTEIN NUCLEAR FUSION DEFECTIVE 6, CHLOROPLASTIC_MITOCHONDRIAL-LIKE"/>
    <property type="match status" value="1"/>
</dbReference>
<dbReference type="Gramene" id="Manes.03G022800.6.v8.1">
    <property type="protein sequence ID" value="Manes.03G022800.6.v8.1.CDS"/>
    <property type="gene ID" value="Manes.03G022800.v8.1"/>
</dbReference>
<comment type="caution">
    <text evidence="1">The sequence shown here is derived from an EMBL/GenBank/DDBJ whole genome shotgun (WGS) entry which is preliminary data.</text>
</comment>
<dbReference type="Proteomes" id="UP000091857">
    <property type="component" value="Chromosome 3"/>
</dbReference>
<dbReference type="AlphaFoldDB" id="A0A2C9W3X3"/>
<dbReference type="EMBL" id="CM004389">
    <property type="protein sequence ID" value="OAY53772.1"/>
    <property type="molecule type" value="Genomic_DNA"/>
</dbReference>
<organism evidence="1 2">
    <name type="scientific">Manihot esculenta</name>
    <name type="common">Cassava</name>
    <name type="synonym">Jatropha manihot</name>
    <dbReference type="NCBI Taxonomy" id="3983"/>
    <lineage>
        <taxon>Eukaryota</taxon>
        <taxon>Viridiplantae</taxon>
        <taxon>Streptophyta</taxon>
        <taxon>Embryophyta</taxon>
        <taxon>Tracheophyta</taxon>
        <taxon>Spermatophyta</taxon>
        <taxon>Magnoliopsida</taxon>
        <taxon>eudicotyledons</taxon>
        <taxon>Gunneridae</taxon>
        <taxon>Pentapetalae</taxon>
        <taxon>rosids</taxon>
        <taxon>fabids</taxon>
        <taxon>Malpighiales</taxon>
        <taxon>Euphorbiaceae</taxon>
        <taxon>Crotonoideae</taxon>
        <taxon>Manihoteae</taxon>
        <taxon>Manihot</taxon>
    </lineage>
</organism>
<dbReference type="PANTHER" id="PTHR33156">
    <property type="entry name" value="OS02G0230000 PROTEIN"/>
    <property type="match status" value="1"/>
</dbReference>
<sequence length="99" mass="10609">MAFSCSKFVSRLSSRLQPSFAFKFNKNNSLSSLTSLCSPSHLPLSARRFSCLSRLPLELSCVGSLMPLHSAIASATLVSSLSSESDSWALVPQGISMPL</sequence>
<reference evidence="2" key="1">
    <citation type="journal article" date="2016" name="Nat. Biotechnol.">
        <title>Sequencing wild and cultivated cassava and related species reveals extensive interspecific hybridization and genetic diversity.</title>
        <authorList>
            <person name="Bredeson J.V."/>
            <person name="Lyons J.B."/>
            <person name="Prochnik S.E."/>
            <person name="Wu G.A."/>
            <person name="Ha C.M."/>
            <person name="Edsinger-Gonzales E."/>
            <person name="Grimwood J."/>
            <person name="Schmutz J."/>
            <person name="Rabbi I.Y."/>
            <person name="Egesi C."/>
            <person name="Nauluvula P."/>
            <person name="Lebot V."/>
            <person name="Ndunguru J."/>
            <person name="Mkamilo G."/>
            <person name="Bart R.S."/>
            <person name="Setter T.L."/>
            <person name="Gleadow R.M."/>
            <person name="Kulakow P."/>
            <person name="Ferguson M.E."/>
            <person name="Rounsley S."/>
            <person name="Rokhsar D.S."/>
        </authorList>
    </citation>
    <scope>NUCLEOTIDE SEQUENCE [LARGE SCALE GENOMIC DNA]</scope>
    <source>
        <strain evidence="2">cv. AM560-2</strain>
    </source>
</reference>
<gene>
    <name evidence="1" type="ORF">MANES_03G022800v8</name>
</gene>
<keyword evidence="2" id="KW-1185">Reference proteome</keyword>
<evidence type="ECO:0000313" key="1">
    <source>
        <dbReference type="EMBL" id="OAY53772.1"/>
    </source>
</evidence>
<evidence type="ECO:0000313" key="2">
    <source>
        <dbReference type="Proteomes" id="UP000091857"/>
    </source>
</evidence>
<name>A0A2C9W3X3_MANES</name>
<dbReference type="InterPro" id="IPR043459">
    <property type="entry name" value="NFD6/NOXY2-like"/>
</dbReference>